<dbReference type="GO" id="GO:0003725">
    <property type="term" value="F:double-stranded RNA binding"/>
    <property type="evidence" value="ECO:0007669"/>
    <property type="project" value="InterPro"/>
</dbReference>
<dbReference type="RefSeq" id="WP_039713725.1">
    <property type="nucleotide sequence ID" value="NZ_JTJC03000017.1"/>
</dbReference>
<dbReference type="Gene3D" id="3.90.870.10">
    <property type="entry name" value="DHBP synthase"/>
    <property type="match status" value="1"/>
</dbReference>
<organism evidence="2 3">
    <name type="scientific">Scytonema millei VB511283</name>
    <dbReference type="NCBI Taxonomy" id="1245923"/>
    <lineage>
        <taxon>Bacteria</taxon>
        <taxon>Bacillati</taxon>
        <taxon>Cyanobacteriota</taxon>
        <taxon>Cyanophyceae</taxon>
        <taxon>Nostocales</taxon>
        <taxon>Scytonemataceae</taxon>
        <taxon>Scytonema</taxon>
    </lineage>
</organism>
<protein>
    <submittedName>
        <fullName evidence="2">Threonylcarbamoyl-AMP synthase</fullName>
    </submittedName>
</protein>
<dbReference type="Pfam" id="PF01300">
    <property type="entry name" value="Sua5_yciO_yrdC"/>
    <property type="match status" value="1"/>
</dbReference>
<evidence type="ECO:0000313" key="3">
    <source>
        <dbReference type="Proteomes" id="UP000031532"/>
    </source>
</evidence>
<evidence type="ECO:0000259" key="1">
    <source>
        <dbReference type="PROSITE" id="PS51163"/>
    </source>
</evidence>
<reference evidence="2 3" key="1">
    <citation type="journal article" date="2015" name="Genome Announc.">
        <title>Draft Genome Sequence of the Terrestrial Cyanobacterium Scytonema millei VB511283, Isolated from Eastern India.</title>
        <authorList>
            <person name="Sen D."/>
            <person name="Chandrababunaidu M.M."/>
            <person name="Singh D."/>
            <person name="Sanghi N."/>
            <person name="Ghorai A."/>
            <person name="Mishra G.P."/>
            <person name="Madduluri M."/>
            <person name="Adhikary S.P."/>
            <person name="Tripathy S."/>
        </authorList>
    </citation>
    <scope>NUCLEOTIDE SEQUENCE [LARGE SCALE GENOMIC DNA]</scope>
    <source>
        <strain evidence="2 3">VB511283</strain>
    </source>
</reference>
<dbReference type="PANTHER" id="PTHR42828:SF3">
    <property type="entry name" value="THREONYLCARBAMOYL-AMP SYNTHASE"/>
    <property type="match status" value="1"/>
</dbReference>
<keyword evidence="3" id="KW-1185">Reference proteome</keyword>
<dbReference type="InterPro" id="IPR017945">
    <property type="entry name" value="DHBP_synth_RibB-like_a/b_dom"/>
</dbReference>
<dbReference type="InterPro" id="IPR006070">
    <property type="entry name" value="Sua5-like_dom"/>
</dbReference>
<comment type="caution">
    <text evidence="2">The sequence shown here is derived from an EMBL/GenBank/DDBJ whole genome shotgun (WGS) entry which is preliminary data.</text>
</comment>
<dbReference type="InterPro" id="IPR052532">
    <property type="entry name" value="SUA5_domain"/>
</dbReference>
<dbReference type="PROSITE" id="PS51163">
    <property type="entry name" value="YRDC"/>
    <property type="match status" value="1"/>
</dbReference>
<dbReference type="PANTHER" id="PTHR42828">
    <property type="entry name" value="DHBP SYNTHASE RIBB-LIKE ALPHA/BETA DOMAIN-CONTAINING PROTEIN"/>
    <property type="match status" value="1"/>
</dbReference>
<dbReference type="SUPFAM" id="SSF55821">
    <property type="entry name" value="YrdC/RibB"/>
    <property type="match status" value="1"/>
</dbReference>
<name>A0A9X5EBM0_9CYAN</name>
<dbReference type="OrthoDB" id="9814580at2"/>
<proteinExistence type="predicted"/>
<accession>A0A9X5EBM0</accession>
<dbReference type="AlphaFoldDB" id="A0A9X5EBM0"/>
<dbReference type="Proteomes" id="UP000031532">
    <property type="component" value="Unassembled WGS sequence"/>
</dbReference>
<sequence length="216" mass="23612">MATVYTVHPDNPQTRTVEEIIAALRDGAVMLYPTDTVYAIGCDLNSKSAVERVRQIKQLSNDKPLTFLCPSLSNVATYAIVSDPAYRIMRHLIPGSYTFLLPATKLVPKLVQNPKRKTTGIRVPNHKICAALLNALGNPIISTSAHLPQNGNGRSAPAEANLSRVELFDRLDKIVDAIVDDGSEPEDEVSTIIDLTTDEPEIIRQGKGWEAAVAWV</sequence>
<gene>
    <name evidence="2" type="ORF">QH73_0026530</name>
</gene>
<dbReference type="EMBL" id="JTJC03000017">
    <property type="protein sequence ID" value="NHC38133.1"/>
    <property type="molecule type" value="Genomic_DNA"/>
</dbReference>
<dbReference type="NCBIfam" id="TIGR00057">
    <property type="entry name" value="L-threonylcarbamoyladenylate synthase"/>
    <property type="match status" value="1"/>
</dbReference>
<feature type="domain" description="YrdC-like" evidence="1">
    <location>
        <begin position="14"/>
        <end position="208"/>
    </location>
</feature>
<evidence type="ECO:0000313" key="2">
    <source>
        <dbReference type="EMBL" id="NHC38133.1"/>
    </source>
</evidence>